<feature type="domain" description="SSD" evidence="7">
    <location>
        <begin position="201"/>
        <end position="322"/>
    </location>
</feature>
<dbReference type="SUPFAM" id="SSF82866">
    <property type="entry name" value="Multidrug efflux transporter AcrB transmembrane domain"/>
    <property type="match status" value="2"/>
</dbReference>
<evidence type="ECO:0000256" key="6">
    <source>
        <dbReference type="SAM" id="Phobius"/>
    </source>
</evidence>
<comment type="caution">
    <text evidence="8">The sequence shown here is derived from an EMBL/GenBank/DDBJ whole genome shotgun (WGS) entry which is preliminary data.</text>
</comment>
<feature type="transmembrane region" description="Helical" evidence="6">
    <location>
        <begin position="566"/>
        <end position="587"/>
    </location>
</feature>
<keyword evidence="3 6" id="KW-0812">Transmembrane</keyword>
<gene>
    <name evidence="8" type="ORF">GC105_07940</name>
</gene>
<accession>A0A6A7K8A8</accession>
<dbReference type="InterPro" id="IPR000731">
    <property type="entry name" value="SSD"/>
</dbReference>
<dbReference type="Pfam" id="PF03176">
    <property type="entry name" value="MMPL"/>
    <property type="match status" value="2"/>
</dbReference>
<feature type="transmembrane region" description="Helical" evidence="6">
    <location>
        <begin position="230"/>
        <end position="248"/>
    </location>
</feature>
<dbReference type="EMBL" id="WHNX01000010">
    <property type="protein sequence ID" value="MPW25718.1"/>
    <property type="molecule type" value="Genomic_DNA"/>
</dbReference>
<dbReference type="AlphaFoldDB" id="A0A6A7K8A8"/>
<protein>
    <submittedName>
        <fullName evidence="8">MMPL family transporter</fullName>
    </submittedName>
</protein>
<dbReference type="PROSITE" id="PS50156">
    <property type="entry name" value="SSD"/>
    <property type="match status" value="1"/>
</dbReference>
<feature type="transmembrane region" description="Helical" evidence="6">
    <location>
        <begin position="515"/>
        <end position="533"/>
    </location>
</feature>
<feature type="transmembrane region" description="Helical" evidence="6">
    <location>
        <begin position="540"/>
        <end position="560"/>
    </location>
</feature>
<sequence length="689" mass="75004">MSGLVTRHKRIVFSVFLTLALISAVFTTLVSVNYDMVDYLPQDAQSTIAISIMEEEFSGDVPNSRVMLMDVAILEALDYKKSILAIPGVTSVSWLDDVLGKNILLATPLEFLDASITDNYYKNGNALLSVSIESGKESAVMESIYDLIGENDAVAGDAANASATQDMAVSEVLNAMIILLPTIIIILILSTTSWIEPLLFLFTIGIAVIINMGTNVFFGEISFITQTVSPILQLAVSLDYAIFLLHSFNDYRESHEPDKAMQLAMKRALPTVAGSAATTVIGFSALMFMRFGIGSDLGINLVKGVILSFLSVMIFLPALTLVSYKLIDKTQHKNFVPSFYRIGKGLMKARVIFLILALIVVIPSFLAQSSTGFMYGMDGIAESSRVGRDAALIEGEFGKENPLVLLVPKGNPGRETELCDELSSIPNVTSVVSFVTAVGAEIPPQYVPEEALNQFYSQNYSRIILNTDNPEEGEQSFDTVLSVMDTAALHYDTYYLTGQSATLFDMKDVVEVDTGIVNLVAVLGIFVVLLITFRSLTIPIFLVFSIETAIWINLSFGYFTDSTLSFIGYLIISTVQLGATVDYAILLTNRYLIERKILPKNDAMLKTLSDNLVAILVSACILATAGFTLGATSSNPIISELGILLGRGTALSFVMVVCVLPALLVIFDKVIEKTTLKNDFYIDNTDNSI</sequence>
<comment type="subcellular location">
    <subcellularLocation>
        <location evidence="1">Cell membrane</location>
        <topology evidence="1">Multi-pass membrane protein</topology>
    </subcellularLocation>
</comment>
<dbReference type="Gene3D" id="1.20.1640.10">
    <property type="entry name" value="Multidrug efflux transporter AcrB transmembrane domain"/>
    <property type="match status" value="2"/>
</dbReference>
<feature type="transmembrane region" description="Helical" evidence="6">
    <location>
        <begin position="269"/>
        <end position="293"/>
    </location>
</feature>
<evidence type="ECO:0000256" key="2">
    <source>
        <dbReference type="ARBA" id="ARBA00022475"/>
    </source>
</evidence>
<feature type="transmembrane region" description="Helical" evidence="6">
    <location>
        <begin position="12"/>
        <end position="32"/>
    </location>
</feature>
<evidence type="ECO:0000313" key="9">
    <source>
        <dbReference type="Proteomes" id="UP000440004"/>
    </source>
</evidence>
<feature type="transmembrane region" description="Helical" evidence="6">
    <location>
        <begin position="649"/>
        <end position="667"/>
    </location>
</feature>
<dbReference type="InterPro" id="IPR050545">
    <property type="entry name" value="Mycobact_MmpL"/>
</dbReference>
<evidence type="ECO:0000259" key="7">
    <source>
        <dbReference type="PROSITE" id="PS50156"/>
    </source>
</evidence>
<feature type="transmembrane region" description="Helical" evidence="6">
    <location>
        <begin position="198"/>
        <end position="218"/>
    </location>
</feature>
<feature type="transmembrane region" description="Helical" evidence="6">
    <location>
        <begin position="305"/>
        <end position="327"/>
    </location>
</feature>
<name>A0A6A7K8A8_9FIRM</name>
<evidence type="ECO:0000256" key="1">
    <source>
        <dbReference type="ARBA" id="ARBA00004651"/>
    </source>
</evidence>
<keyword evidence="2" id="KW-1003">Cell membrane</keyword>
<keyword evidence="4 6" id="KW-1133">Transmembrane helix</keyword>
<keyword evidence="5 6" id="KW-0472">Membrane</keyword>
<dbReference type="Proteomes" id="UP000440004">
    <property type="component" value="Unassembled WGS sequence"/>
</dbReference>
<dbReference type="InterPro" id="IPR004869">
    <property type="entry name" value="MMPL_dom"/>
</dbReference>
<reference evidence="8 9" key="1">
    <citation type="submission" date="2019-10" db="EMBL/GenBank/DDBJ databases">
        <title>Alkalibaculum tamaniensis sp.nov., a new alkaliphilic acetogen, isolated on methoxylated aromatics from a mud volcano.</title>
        <authorList>
            <person name="Khomyakova M.A."/>
            <person name="Merkel A.Y."/>
            <person name="Bonch-Osmolovskaya E.A."/>
            <person name="Slobodkin A.I."/>
        </authorList>
    </citation>
    <scope>NUCLEOTIDE SEQUENCE [LARGE SCALE GENOMIC DNA]</scope>
    <source>
        <strain evidence="8 9">M08DMB</strain>
    </source>
</reference>
<feature type="transmembrane region" description="Helical" evidence="6">
    <location>
        <begin position="348"/>
        <end position="367"/>
    </location>
</feature>
<evidence type="ECO:0000256" key="4">
    <source>
        <dbReference type="ARBA" id="ARBA00022989"/>
    </source>
</evidence>
<organism evidence="8 9">
    <name type="scientific">Alkalibaculum sporogenes</name>
    <dbReference type="NCBI Taxonomy" id="2655001"/>
    <lineage>
        <taxon>Bacteria</taxon>
        <taxon>Bacillati</taxon>
        <taxon>Bacillota</taxon>
        <taxon>Clostridia</taxon>
        <taxon>Eubacteriales</taxon>
        <taxon>Eubacteriaceae</taxon>
        <taxon>Alkalibaculum</taxon>
    </lineage>
</organism>
<feature type="transmembrane region" description="Helical" evidence="6">
    <location>
        <begin position="608"/>
        <end position="629"/>
    </location>
</feature>
<dbReference type="PANTHER" id="PTHR33406">
    <property type="entry name" value="MEMBRANE PROTEIN MJ1562-RELATED"/>
    <property type="match status" value="1"/>
</dbReference>
<keyword evidence="9" id="KW-1185">Reference proteome</keyword>
<dbReference type="GO" id="GO:0005886">
    <property type="term" value="C:plasma membrane"/>
    <property type="evidence" value="ECO:0007669"/>
    <property type="project" value="UniProtKB-SubCell"/>
</dbReference>
<dbReference type="PANTHER" id="PTHR33406:SF13">
    <property type="entry name" value="MEMBRANE PROTEIN YDFJ"/>
    <property type="match status" value="1"/>
</dbReference>
<evidence type="ECO:0000256" key="5">
    <source>
        <dbReference type="ARBA" id="ARBA00023136"/>
    </source>
</evidence>
<evidence type="ECO:0000256" key="3">
    <source>
        <dbReference type="ARBA" id="ARBA00022692"/>
    </source>
</evidence>
<feature type="transmembrane region" description="Helical" evidence="6">
    <location>
        <begin position="172"/>
        <end position="191"/>
    </location>
</feature>
<evidence type="ECO:0000313" key="8">
    <source>
        <dbReference type="EMBL" id="MPW25718.1"/>
    </source>
</evidence>
<proteinExistence type="predicted"/>